<evidence type="ECO:0000256" key="2">
    <source>
        <dbReference type="ARBA" id="ARBA00022692"/>
    </source>
</evidence>
<name>A0A1F6MBN1_9BACT</name>
<keyword evidence="4 5" id="KW-0472">Membrane</keyword>
<accession>A0A1F6MBN1</accession>
<reference evidence="6 7" key="1">
    <citation type="journal article" date="2016" name="Nat. Commun.">
        <title>Thousands of microbial genomes shed light on interconnected biogeochemical processes in an aquifer system.</title>
        <authorList>
            <person name="Anantharaman K."/>
            <person name="Brown C.T."/>
            <person name="Hug L.A."/>
            <person name="Sharon I."/>
            <person name="Castelle C.J."/>
            <person name="Probst A.J."/>
            <person name="Thomas B.C."/>
            <person name="Singh A."/>
            <person name="Wilkins M.J."/>
            <person name="Karaoz U."/>
            <person name="Brodie E.L."/>
            <person name="Williams K.H."/>
            <person name="Hubbard S.S."/>
            <person name="Banfield J.F."/>
        </authorList>
    </citation>
    <scope>NUCLEOTIDE SEQUENCE [LARGE SCALE GENOMIC DNA]</scope>
</reference>
<evidence type="ECO:0000313" key="6">
    <source>
        <dbReference type="EMBL" id="OGH69067.1"/>
    </source>
</evidence>
<dbReference type="PANTHER" id="PTHR31851">
    <property type="entry name" value="FE(2+)/MN(2+) TRANSPORTER PCL1"/>
    <property type="match status" value="1"/>
</dbReference>
<dbReference type="Pfam" id="PF01988">
    <property type="entry name" value="VIT1"/>
    <property type="match status" value="1"/>
</dbReference>
<comment type="caution">
    <text evidence="6">The sequence shown here is derived from an EMBL/GenBank/DDBJ whole genome shotgun (WGS) entry which is preliminary data.</text>
</comment>
<feature type="transmembrane region" description="Helical" evidence="5">
    <location>
        <begin position="217"/>
        <end position="239"/>
    </location>
</feature>
<dbReference type="AlphaFoldDB" id="A0A1F6MBN1"/>
<feature type="transmembrane region" description="Helical" evidence="5">
    <location>
        <begin position="157"/>
        <end position="177"/>
    </location>
</feature>
<dbReference type="EMBL" id="MFQA01000018">
    <property type="protein sequence ID" value="OGH69067.1"/>
    <property type="molecule type" value="Genomic_DNA"/>
</dbReference>
<keyword evidence="2 5" id="KW-0812">Transmembrane</keyword>
<evidence type="ECO:0008006" key="8">
    <source>
        <dbReference type="Google" id="ProtNLM"/>
    </source>
</evidence>
<protein>
    <recommendedName>
        <fullName evidence="8">Iron transporter</fullName>
    </recommendedName>
</protein>
<evidence type="ECO:0000256" key="4">
    <source>
        <dbReference type="ARBA" id="ARBA00023136"/>
    </source>
</evidence>
<dbReference type="GO" id="GO:0030026">
    <property type="term" value="P:intracellular manganese ion homeostasis"/>
    <property type="evidence" value="ECO:0007669"/>
    <property type="project" value="InterPro"/>
</dbReference>
<gene>
    <name evidence="6" type="ORF">A3D53_03040</name>
</gene>
<dbReference type="Proteomes" id="UP000176413">
    <property type="component" value="Unassembled WGS sequence"/>
</dbReference>
<feature type="transmembrane region" description="Helical" evidence="5">
    <location>
        <begin position="51"/>
        <end position="76"/>
    </location>
</feature>
<proteinExistence type="predicted"/>
<evidence type="ECO:0000256" key="3">
    <source>
        <dbReference type="ARBA" id="ARBA00022989"/>
    </source>
</evidence>
<organism evidence="6 7">
    <name type="scientific">Candidatus Magasanikbacteria bacterium RIFCSPHIGHO2_02_FULL_45_10</name>
    <dbReference type="NCBI Taxonomy" id="1798679"/>
    <lineage>
        <taxon>Bacteria</taxon>
        <taxon>Candidatus Magasanikiibacteriota</taxon>
    </lineage>
</organism>
<evidence type="ECO:0000256" key="1">
    <source>
        <dbReference type="ARBA" id="ARBA00004127"/>
    </source>
</evidence>
<comment type="subcellular location">
    <subcellularLocation>
        <location evidence="1">Endomembrane system</location>
        <topology evidence="1">Multi-pass membrane protein</topology>
    </subcellularLocation>
</comment>
<dbReference type="GO" id="GO:0005384">
    <property type="term" value="F:manganese ion transmembrane transporter activity"/>
    <property type="evidence" value="ECO:0007669"/>
    <property type="project" value="InterPro"/>
</dbReference>
<sequence>MGIHHNPDFIHHQKNSLSVSIIREIVFGMEDGLVSTMGAVTGIAAASQNHFIVILSGVVIIAVESISMGVGSYLSTKSENEIDERKLFEERHELHHHPAEEREELVEMYVEDGWPKKLSEEMAEVASKNKKLFLQEMAYRELKVFPDKMEQPLHNGIAMSIAYIIGGCMALLPYLVIPNIQTAITYSVIITLFSLFTLGVLTTQYSKRSWWKAGLEMLLLASVAALFGYVAGQIARYYLG</sequence>
<evidence type="ECO:0000256" key="5">
    <source>
        <dbReference type="SAM" id="Phobius"/>
    </source>
</evidence>
<keyword evidence="3 5" id="KW-1133">Transmembrane helix</keyword>
<dbReference type="InterPro" id="IPR008217">
    <property type="entry name" value="Ccc1_fam"/>
</dbReference>
<evidence type="ECO:0000313" key="7">
    <source>
        <dbReference type="Proteomes" id="UP000176413"/>
    </source>
</evidence>
<feature type="transmembrane region" description="Helical" evidence="5">
    <location>
        <begin position="183"/>
        <end position="205"/>
    </location>
</feature>
<dbReference type="GO" id="GO:0012505">
    <property type="term" value="C:endomembrane system"/>
    <property type="evidence" value="ECO:0007669"/>
    <property type="project" value="UniProtKB-SubCell"/>
</dbReference>